<dbReference type="InterPro" id="IPR014729">
    <property type="entry name" value="Rossmann-like_a/b/a_fold"/>
</dbReference>
<evidence type="ECO:0000256" key="8">
    <source>
        <dbReference type="ARBA" id="ARBA00022643"/>
    </source>
</evidence>
<keyword evidence="7" id="KW-0285">Flavoprotein</keyword>
<dbReference type="NCBIfam" id="TIGR00083">
    <property type="entry name" value="ribF"/>
    <property type="match status" value="1"/>
</dbReference>
<keyword evidence="14" id="KW-0067">ATP-binding</keyword>
<proteinExistence type="inferred from homology"/>
<dbReference type="FunFam" id="2.40.30.30:FF:000003">
    <property type="entry name" value="Riboflavin biosynthesis protein"/>
    <property type="match status" value="1"/>
</dbReference>
<dbReference type="GO" id="GO:0008531">
    <property type="term" value="F:riboflavin kinase activity"/>
    <property type="evidence" value="ECO:0007669"/>
    <property type="project" value="UniProtKB-EC"/>
</dbReference>
<dbReference type="EMBL" id="SNRY01002643">
    <property type="protein sequence ID" value="KAA6324129.1"/>
    <property type="molecule type" value="Genomic_DNA"/>
</dbReference>
<keyword evidence="12" id="KW-0418">Kinase</keyword>
<evidence type="ECO:0000256" key="4">
    <source>
        <dbReference type="ARBA" id="ARBA00012105"/>
    </source>
</evidence>
<evidence type="ECO:0000256" key="1">
    <source>
        <dbReference type="ARBA" id="ARBA00004726"/>
    </source>
</evidence>
<evidence type="ECO:0000256" key="14">
    <source>
        <dbReference type="ARBA" id="ARBA00022840"/>
    </source>
</evidence>
<dbReference type="Gene3D" id="2.40.30.30">
    <property type="entry name" value="Riboflavin kinase-like"/>
    <property type="match status" value="1"/>
</dbReference>
<dbReference type="FunFam" id="3.40.50.620:FF:000021">
    <property type="entry name" value="Riboflavin biosynthesis protein"/>
    <property type="match status" value="1"/>
</dbReference>
<organism evidence="17">
    <name type="scientific">termite gut metagenome</name>
    <dbReference type="NCBI Taxonomy" id="433724"/>
    <lineage>
        <taxon>unclassified sequences</taxon>
        <taxon>metagenomes</taxon>
        <taxon>organismal metagenomes</taxon>
    </lineage>
</organism>
<dbReference type="GO" id="GO:0009398">
    <property type="term" value="P:FMN biosynthetic process"/>
    <property type="evidence" value="ECO:0007669"/>
    <property type="project" value="UniProtKB-UniPathway"/>
</dbReference>
<dbReference type="InterPro" id="IPR023468">
    <property type="entry name" value="Riboflavin_kinase"/>
</dbReference>
<comment type="pathway">
    <text evidence="1">Cofactor biosynthesis; FAD biosynthesis; FAD from FMN: step 1/1.</text>
</comment>
<comment type="pathway">
    <text evidence="2">Cofactor biosynthesis; FMN biosynthesis; FMN from riboflavin (ATP route): step 1/1.</text>
</comment>
<name>A0A5J4QSF7_9ZZZZ</name>
<dbReference type="GO" id="GO:0003919">
    <property type="term" value="F:FMN adenylyltransferase activity"/>
    <property type="evidence" value="ECO:0007669"/>
    <property type="project" value="UniProtKB-EC"/>
</dbReference>
<sequence>MIIIRNSSPVATLSKPGPCVAAIGFFDGVHKGHRFLINQVKEIASNKGIHSAIITFPIHPRKVINSGYSLEMLTTYDEKTKILAETEIDYCIIHDFTLETSLFSAQEFMTNILHKQCNVQTLVVGYDHRFGHNRSESFDDYLRYGRELGMEVVLADAHTSEHIPISSSTIRSLLYKGEVNKAADYLGYNYSLTGTVIEGCQIGRTLGFPTANIQVKDSDKLIPANGVYGVRVTVNEKSYTGMLNIGQRPTINNGTYRSIEVHIFDFHSDIYNCPIQVSFVQRIRQEEKFSDIEELTAQLHKDSATVEALLNK</sequence>
<dbReference type="GO" id="GO:0009231">
    <property type="term" value="P:riboflavin biosynthetic process"/>
    <property type="evidence" value="ECO:0007669"/>
    <property type="project" value="InterPro"/>
</dbReference>
<evidence type="ECO:0000256" key="12">
    <source>
        <dbReference type="ARBA" id="ARBA00022777"/>
    </source>
</evidence>
<dbReference type="SUPFAM" id="SSF82114">
    <property type="entry name" value="Riboflavin kinase-like"/>
    <property type="match status" value="1"/>
</dbReference>
<evidence type="ECO:0000256" key="9">
    <source>
        <dbReference type="ARBA" id="ARBA00022679"/>
    </source>
</evidence>
<keyword evidence="15" id="KW-0511">Multifunctional enzyme</keyword>
<dbReference type="PANTHER" id="PTHR22749:SF6">
    <property type="entry name" value="RIBOFLAVIN KINASE"/>
    <property type="match status" value="1"/>
</dbReference>
<dbReference type="PIRSF" id="PIRSF004491">
    <property type="entry name" value="FAD_Synth"/>
    <property type="match status" value="1"/>
</dbReference>
<dbReference type="GO" id="GO:0005524">
    <property type="term" value="F:ATP binding"/>
    <property type="evidence" value="ECO:0007669"/>
    <property type="project" value="UniProtKB-KW"/>
</dbReference>
<evidence type="ECO:0000256" key="10">
    <source>
        <dbReference type="ARBA" id="ARBA00022695"/>
    </source>
</evidence>
<dbReference type="EC" id="2.7.1.26" evidence="4"/>
<protein>
    <recommendedName>
        <fullName evidence="6">Bifunctional riboflavin kinase/FMN adenylyltransferase</fullName>
        <ecNumber evidence="4">2.7.1.26</ecNumber>
        <ecNumber evidence="5">2.7.7.2</ecNumber>
    </recommendedName>
</protein>
<accession>A0A5J4QSF7</accession>
<dbReference type="InterPro" id="IPR015865">
    <property type="entry name" value="Riboflavin_kinase_bac/euk"/>
</dbReference>
<dbReference type="UniPathway" id="UPA00277">
    <property type="reaction ID" value="UER00407"/>
</dbReference>
<keyword evidence="9" id="KW-0808">Transferase</keyword>
<evidence type="ECO:0000256" key="15">
    <source>
        <dbReference type="ARBA" id="ARBA00023268"/>
    </source>
</evidence>
<dbReference type="Gene3D" id="3.40.50.620">
    <property type="entry name" value="HUPs"/>
    <property type="match status" value="1"/>
</dbReference>
<gene>
    <name evidence="17" type="ORF">EZS27_026507</name>
</gene>
<keyword evidence="10" id="KW-0548">Nucleotidyltransferase</keyword>
<reference evidence="17" key="1">
    <citation type="submission" date="2019-03" db="EMBL/GenBank/DDBJ databases">
        <title>Single cell metagenomics reveals metabolic interactions within the superorganism composed of flagellate Streblomastix strix and complex community of Bacteroidetes bacteria on its surface.</title>
        <authorList>
            <person name="Treitli S.C."/>
            <person name="Kolisko M."/>
            <person name="Husnik F."/>
            <person name="Keeling P."/>
            <person name="Hampl V."/>
        </authorList>
    </citation>
    <scope>NUCLEOTIDE SEQUENCE</scope>
    <source>
        <strain evidence="17">STM</strain>
    </source>
</reference>
<dbReference type="CDD" id="cd02064">
    <property type="entry name" value="FAD_synthetase_N"/>
    <property type="match status" value="1"/>
</dbReference>
<feature type="domain" description="Riboflavin kinase" evidence="16">
    <location>
        <begin position="185"/>
        <end position="311"/>
    </location>
</feature>
<dbReference type="SMART" id="SM00904">
    <property type="entry name" value="Flavokinase"/>
    <property type="match status" value="1"/>
</dbReference>
<dbReference type="PANTHER" id="PTHR22749">
    <property type="entry name" value="RIBOFLAVIN KINASE/FMN ADENYLYLTRANSFERASE"/>
    <property type="match status" value="1"/>
</dbReference>
<dbReference type="UniPathway" id="UPA00276">
    <property type="reaction ID" value="UER00406"/>
</dbReference>
<evidence type="ECO:0000256" key="3">
    <source>
        <dbReference type="ARBA" id="ARBA00010214"/>
    </source>
</evidence>
<evidence type="ECO:0000256" key="13">
    <source>
        <dbReference type="ARBA" id="ARBA00022827"/>
    </source>
</evidence>
<comment type="caution">
    <text evidence="17">The sequence shown here is derived from an EMBL/GenBank/DDBJ whole genome shotgun (WGS) entry which is preliminary data.</text>
</comment>
<dbReference type="NCBIfam" id="NF004162">
    <property type="entry name" value="PRK05627.1-5"/>
    <property type="match status" value="1"/>
</dbReference>
<evidence type="ECO:0000256" key="11">
    <source>
        <dbReference type="ARBA" id="ARBA00022741"/>
    </source>
</evidence>
<keyword evidence="8" id="KW-0288">FMN</keyword>
<dbReference type="GO" id="GO:0006747">
    <property type="term" value="P:FAD biosynthetic process"/>
    <property type="evidence" value="ECO:0007669"/>
    <property type="project" value="UniProtKB-UniPathway"/>
</dbReference>
<dbReference type="Pfam" id="PF06574">
    <property type="entry name" value="FAD_syn"/>
    <property type="match status" value="1"/>
</dbReference>
<dbReference type="SUPFAM" id="SSF52374">
    <property type="entry name" value="Nucleotidylyl transferase"/>
    <property type="match status" value="1"/>
</dbReference>
<evidence type="ECO:0000256" key="7">
    <source>
        <dbReference type="ARBA" id="ARBA00022630"/>
    </source>
</evidence>
<dbReference type="AlphaFoldDB" id="A0A5J4QSF7"/>
<evidence type="ECO:0000313" key="17">
    <source>
        <dbReference type="EMBL" id="KAA6324129.1"/>
    </source>
</evidence>
<dbReference type="InterPro" id="IPR015864">
    <property type="entry name" value="FAD_synthase"/>
</dbReference>
<keyword evidence="11" id="KW-0547">Nucleotide-binding</keyword>
<evidence type="ECO:0000256" key="6">
    <source>
        <dbReference type="ARBA" id="ARBA00018483"/>
    </source>
</evidence>
<dbReference type="InterPro" id="IPR002606">
    <property type="entry name" value="Riboflavin_kinase_bac"/>
</dbReference>
<comment type="similarity">
    <text evidence="3">Belongs to the RibF family.</text>
</comment>
<evidence type="ECO:0000256" key="2">
    <source>
        <dbReference type="ARBA" id="ARBA00005201"/>
    </source>
</evidence>
<dbReference type="Pfam" id="PF01687">
    <property type="entry name" value="Flavokinase"/>
    <property type="match status" value="1"/>
</dbReference>
<evidence type="ECO:0000259" key="16">
    <source>
        <dbReference type="SMART" id="SM00904"/>
    </source>
</evidence>
<dbReference type="InterPro" id="IPR023465">
    <property type="entry name" value="Riboflavin_kinase_dom_sf"/>
</dbReference>
<dbReference type="EC" id="2.7.7.2" evidence="5"/>
<evidence type="ECO:0000256" key="5">
    <source>
        <dbReference type="ARBA" id="ARBA00012393"/>
    </source>
</evidence>
<keyword evidence="13" id="KW-0274">FAD</keyword>